<dbReference type="OrthoDB" id="1651016at2"/>
<evidence type="ECO:0000256" key="1">
    <source>
        <dbReference type="SAM" id="Phobius"/>
    </source>
</evidence>
<evidence type="ECO:0000313" key="2">
    <source>
        <dbReference type="EMBL" id="PXW92040.1"/>
    </source>
</evidence>
<keyword evidence="1" id="KW-0472">Membrane</keyword>
<gene>
    <name evidence="2" type="ORF">DES38_10355</name>
</gene>
<reference evidence="2 3" key="1">
    <citation type="submission" date="2018-05" db="EMBL/GenBank/DDBJ databases">
        <title>Genomic Encyclopedia of Type Strains, Phase IV (KMG-IV): sequencing the most valuable type-strain genomes for metagenomic binning, comparative biology and taxonomic classification.</title>
        <authorList>
            <person name="Goeker M."/>
        </authorList>
    </citation>
    <scope>NUCLEOTIDE SEQUENCE [LARGE SCALE GENOMIC DNA]</scope>
    <source>
        <strain evidence="2 3">DSM 22440</strain>
    </source>
</reference>
<name>A0A2V3WFM8_9BACI</name>
<keyword evidence="1" id="KW-0812">Transmembrane</keyword>
<dbReference type="RefSeq" id="WP_110250674.1">
    <property type="nucleotide sequence ID" value="NZ_QJJR01000003.1"/>
</dbReference>
<organism evidence="2 3">
    <name type="scientific">Streptohalobacillus salinus</name>
    <dbReference type="NCBI Taxonomy" id="621096"/>
    <lineage>
        <taxon>Bacteria</taxon>
        <taxon>Bacillati</taxon>
        <taxon>Bacillota</taxon>
        <taxon>Bacilli</taxon>
        <taxon>Bacillales</taxon>
        <taxon>Bacillaceae</taxon>
        <taxon>Streptohalobacillus</taxon>
    </lineage>
</organism>
<dbReference type="NCBIfam" id="TIGR02327">
    <property type="entry name" value="int_mem_ywzB"/>
    <property type="match status" value="1"/>
</dbReference>
<dbReference type="InterPro" id="IPR009526">
    <property type="entry name" value="DUF1146"/>
</dbReference>
<dbReference type="AlphaFoldDB" id="A0A2V3WFM8"/>
<keyword evidence="1" id="KW-1133">Transmembrane helix</keyword>
<dbReference type="Proteomes" id="UP000247922">
    <property type="component" value="Unassembled WGS sequence"/>
</dbReference>
<sequence>MFQEVGTQAIVNIISHFIFIIFTWRALQSLRVDQLIKKHKVAEARLLMVFLTITIGSTVSHFFIDLMQWFQQLGYLF</sequence>
<accession>A0A2V3WFM8</accession>
<dbReference type="EMBL" id="QJJR01000003">
    <property type="protein sequence ID" value="PXW92040.1"/>
    <property type="molecule type" value="Genomic_DNA"/>
</dbReference>
<protein>
    <submittedName>
        <fullName evidence="2">Putative integral membrane protein (TIGR02327 family)</fullName>
    </submittedName>
</protein>
<keyword evidence="3" id="KW-1185">Reference proteome</keyword>
<feature type="transmembrane region" description="Helical" evidence="1">
    <location>
        <begin position="47"/>
        <end position="70"/>
    </location>
</feature>
<evidence type="ECO:0000313" key="3">
    <source>
        <dbReference type="Proteomes" id="UP000247922"/>
    </source>
</evidence>
<feature type="transmembrane region" description="Helical" evidence="1">
    <location>
        <begin position="6"/>
        <end position="27"/>
    </location>
</feature>
<comment type="caution">
    <text evidence="2">The sequence shown here is derived from an EMBL/GenBank/DDBJ whole genome shotgun (WGS) entry which is preliminary data.</text>
</comment>
<dbReference type="Pfam" id="PF06612">
    <property type="entry name" value="DUF1146"/>
    <property type="match status" value="1"/>
</dbReference>
<proteinExistence type="predicted"/>